<evidence type="ECO:0000313" key="5">
    <source>
        <dbReference type="Proteomes" id="UP000177579"/>
    </source>
</evidence>
<feature type="transmembrane region" description="Helical" evidence="3">
    <location>
        <begin position="229"/>
        <end position="246"/>
    </location>
</feature>
<dbReference type="Pfam" id="PF03808">
    <property type="entry name" value="Glyco_tran_WecG"/>
    <property type="match status" value="1"/>
</dbReference>
<evidence type="ECO:0000313" key="4">
    <source>
        <dbReference type="EMBL" id="OGF41078.1"/>
    </source>
</evidence>
<keyword evidence="1" id="KW-0328">Glycosyltransferase</keyword>
<evidence type="ECO:0000256" key="2">
    <source>
        <dbReference type="ARBA" id="ARBA00022679"/>
    </source>
</evidence>
<dbReference type="CDD" id="cd06533">
    <property type="entry name" value="Glyco_transf_WecG_TagA"/>
    <property type="match status" value="1"/>
</dbReference>
<organism evidence="4 5">
    <name type="scientific">Candidatus Falkowbacteria bacterium RIFOXYD2_FULL_34_120</name>
    <dbReference type="NCBI Taxonomy" id="1798007"/>
    <lineage>
        <taxon>Bacteria</taxon>
        <taxon>Candidatus Falkowiibacteriota</taxon>
    </lineage>
</organism>
<gene>
    <name evidence="4" type="ORF">A2531_03275</name>
</gene>
<reference evidence="4 5" key="1">
    <citation type="journal article" date="2016" name="Nat. Commun.">
        <title>Thousands of microbial genomes shed light on interconnected biogeochemical processes in an aquifer system.</title>
        <authorList>
            <person name="Anantharaman K."/>
            <person name="Brown C.T."/>
            <person name="Hug L.A."/>
            <person name="Sharon I."/>
            <person name="Castelle C.J."/>
            <person name="Probst A.J."/>
            <person name="Thomas B.C."/>
            <person name="Singh A."/>
            <person name="Wilkins M.J."/>
            <person name="Karaoz U."/>
            <person name="Brodie E.L."/>
            <person name="Williams K.H."/>
            <person name="Hubbard S.S."/>
            <person name="Banfield J.F."/>
        </authorList>
    </citation>
    <scope>NUCLEOTIDE SEQUENCE [LARGE SCALE GENOMIC DNA]</scope>
</reference>
<proteinExistence type="predicted"/>
<keyword evidence="3" id="KW-0472">Membrane</keyword>
<dbReference type="PANTHER" id="PTHR34136:SF1">
    <property type="entry name" value="UDP-N-ACETYL-D-MANNOSAMINURONIC ACID TRANSFERASE"/>
    <property type="match status" value="1"/>
</dbReference>
<accession>A0A1F5TQE0</accession>
<dbReference type="AlphaFoldDB" id="A0A1F5TQE0"/>
<evidence type="ECO:0000256" key="1">
    <source>
        <dbReference type="ARBA" id="ARBA00022676"/>
    </source>
</evidence>
<dbReference type="NCBIfam" id="TIGR00696">
    <property type="entry name" value="wecG_tagA_cpsF"/>
    <property type="match status" value="1"/>
</dbReference>
<sequence>MNIVNILGINISIVNKEDVFGKVNEFLDSNKQHYIVTPNPEIILTSLKDEEYFYVLNKADLAIPDGIGLKFAAWNFLVNITRTTGADLTGWIIKLAEERKLKVGIVNFQGGLSNGDNIKNILRKKYPNLQLEIDDIDRDKRAEDCKNIIKLKPQILFVTLGAPYQEKFIFHNLSKFYSVRLAIGIGGSFDFLTGRIKRAPQIMRFFGVEWLWRIFQEPRGKKIWRLKRIFNAVIIFPIKFIIWRYFKKFL</sequence>
<dbReference type="GO" id="GO:0016758">
    <property type="term" value="F:hexosyltransferase activity"/>
    <property type="evidence" value="ECO:0007669"/>
    <property type="project" value="TreeGrafter"/>
</dbReference>
<name>A0A1F5TQE0_9BACT</name>
<dbReference type="PANTHER" id="PTHR34136">
    <property type="match status" value="1"/>
</dbReference>
<dbReference type="InterPro" id="IPR004629">
    <property type="entry name" value="WecG_TagA_CpsF"/>
</dbReference>
<evidence type="ECO:0008006" key="6">
    <source>
        <dbReference type="Google" id="ProtNLM"/>
    </source>
</evidence>
<keyword evidence="3" id="KW-1133">Transmembrane helix</keyword>
<keyword evidence="2" id="KW-0808">Transferase</keyword>
<keyword evidence="3" id="KW-0812">Transmembrane</keyword>
<dbReference type="EMBL" id="MFGO01000014">
    <property type="protein sequence ID" value="OGF41078.1"/>
    <property type="molecule type" value="Genomic_DNA"/>
</dbReference>
<protein>
    <recommendedName>
        <fullName evidence="6">Glycosyl transferase</fullName>
    </recommendedName>
</protein>
<evidence type="ECO:0000256" key="3">
    <source>
        <dbReference type="SAM" id="Phobius"/>
    </source>
</evidence>
<comment type="caution">
    <text evidence="4">The sequence shown here is derived from an EMBL/GenBank/DDBJ whole genome shotgun (WGS) entry which is preliminary data.</text>
</comment>
<dbReference type="Proteomes" id="UP000177579">
    <property type="component" value="Unassembled WGS sequence"/>
</dbReference>